<accession>A0ABU7VB71</accession>
<comment type="caution">
    <text evidence="3">The sequence shown here is derived from an EMBL/GenBank/DDBJ whole genome shotgun (WGS) entry which is preliminary data.</text>
</comment>
<keyword evidence="4" id="KW-1185">Reference proteome</keyword>
<keyword evidence="2" id="KW-0732">Signal</keyword>
<evidence type="ECO:0000256" key="1">
    <source>
        <dbReference type="SAM" id="MobiDB-lite"/>
    </source>
</evidence>
<feature type="region of interest" description="Disordered" evidence="1">
    <location>
        <begin position="25"/>
        <end position="45"/>
    </location>
</feature>
<feature type="chain" id="PRO_5046355489" description="Lipoprotein" evidence="2">
    <location>
        <begin position="24"/>
        <end position="192"/>
    </location>
</feature>
<evidence type="ECO:0000256" key="2">
    <source>
        <dbReference type="SAM" id="SignalP"/>
    </source>
</evidence>
<evidence type="ECO:0008006" key="5">
    <source>
        <dbReference type="Google" id="ProtNLM"/>
    </source>
</evidence>
<name>A0ABU7VB71_9MICO</name>
<evidence type="ECO:0000313" key="3">
    <source>
        <dbReference type="EMBL" id="MEF2256029.1"/>
    </source>
</evidence>
<evidence type="ECO:0000313" key="4">
    <source>
        <dbReference type="Proteomes" id="UP001351900"/>
    </source>
</evidence>
<sequence>MVRMTAAAALCAAAFVLSGCGSGAEGDSAPDSDVEPGGGASSDPTPCVVGTWELDVPDYATQSEAYVIGLGLPIEGYAMSGAGTIRFAADGLVATELDLTTTGTIVAGETAVPLNSRSAYSGSGDWAPGSTGDTIDLANWANLPNPEVPVDPAAPPTAMIDYTDIPSAATQCSEDTLILQGPDAPFSAIWHR</sequence>
<gene>
    <name evidence="3" type="ORF">V2V91_12935</name>
</gene>
<dbReference type="RefSeq" id="WP_331792158.1">
    <property type="nucleotide sequence ID" value="NZ_BAAAUO010000012.1"/>
</dbReference>
<organism evidence="3 4">
    <name type="scientific">Microbacterium schleiferi</name>
    <dbReference type="NCBI Taxonomy" id="69362"/>
    <lineage>
        <taxon>Bacteria</taxon>
        <taxon>Bacillati</taxon>
        <taxon>Actinomycetota</taxon>
        <taxon>Actinomycetes</taxon>
        <taxon>Micrococcales</taxon>
        <taxon>Microbacteriaceae</taxon>
        <taxon>Microbacterium</taxon>
    </lineage>
</organism>
<protein>
    <recommendedName>
        <fullName evidence="5">Lipoprotein</fullName>
    </recommendedName>
</protein>
<dbReference type="Proteomes" id="UP001351900">
    <property type="component" value="Unassembled WGS sequence"/>
</dbReference>
<dbReference type="EMBL" id="JAZHOV010000007">
    <property type="protein sequence ID" value="MEF2256029.1"/>
    <property type="molecule type" value="Genomic_DNA"/>
</dbReference>
<feature type="signal peptide" evidence="2">
    <location>
        <begin position="1"/>
        <end position="23"/>
    </location>
</feature>
<proteinExistence type="predicted"/>
<reference evidence="3 4" key="1">
    <citation type="submission" date="2024-01" db="EMBL/GenBank/DDBJ databases">
        <title>the genome sequence of strain Microbacterium schleiferi NBRC 15075.</title>
        <authorList>
            <person name="Ding Y."/>
            <person name="Zhang G."/>
        </authorList>
    </citation>
    <scope>NUCLEOTIDE SEQUENCE [LARGE SCALE GENOMIC DNA]</scope>
    <source>
        <strain evidence="3 4">NBRC 15075</strain>
    </source>
</reference>
<dbReference type="PROSITE" id="PS51257">
    <property type="entry name" value="PROKAR_LIPOPROTEIN"/>
    <property type="match status" value="1"/>
</dbReference>